<evidence type="ECO:0000256" key="1">
    <source>
        <dbReference type="ARBA" id="ARBA00004323"/>
    </source>
</evidence>
<evidence type="ECO:0000256" key="21">
    <source>
        <dbReference type="ARBA" id="ARBA00049911"/>
    </source>
</evidence>
<evidence type="ECO:0000256" key="16">
    <source>
        <dbReference type="ARBA" id="ARBA00041719"/>
    </source>
</evidence>
<evidence type="ECO:0000256" key="3">
    <source>
        <dbReference type="ARBA" id="ARBA00022676"/>
    </source>
</evidence>
<dbReference type="EC" id="2.4.1.148" evidence="13"/>
<evidence type="ECO:0000256" key="14">
    <source>
        <dbReference type="ARBA" id="ARBA00038948"/>
    </source>
</evidence>
<evidence type="ECO:0000256" key="10">
    <source>
        <dbReference type="ARBA" id="ARBA00023180"/>
    </source>
</evidence>
<comment type="subcellular location">
    <subcellularLocation>
        <location evidence="1">Golgi apparatus membrane</location>
        <topology evidence="1">Single-pass type II membrane protein</topology>
    </subcellularLocation>
</comment>
<reference evidence="23" key="1">
    <citation type="thesis" date="2020" institute="ProQuest LLC" country="789 East Eisenhower Parkway, Ann Arbor, MI, USA">
        <title>Comparative Genomics and Chromosome Evolution.</title>
        <authorList>
            <person name="Mudd A.B."/>
        </authorList>
    </citation>
    <scope>NUCLEOTIDE SEQUENCE</scope>
    <source>
        <strain evidence="23">1538</strain>
        <tissue evidence="23">Blood</tissue>
    </source>
</reference>
<keyword evidence="24" id="KW-1185">Reference proteome</keyword>
<evidence type="ECO:0000256" key="22">
    <source>
        <dbReference type="ARBA" id="ARBA00055416"/>
    </source>
</evidence>
<comment type="catalytic activity">
    <reaction evidence="20">
        <text>a 3-O-[N-acetyl-beta-D-glucosaminyl-(1-&gt;3)-N-acetyl-alpha-D-galactosaminyl]-L-threonyl-[protein] + UDP-N-acetyl-alpha-D-glucosamine = 3-O-[N-acetyl-beta-D-glucosaminyl-(1-&gt;3)-[N-acetyl-beta-D-glucosaminyl-(1-&gt;6)]-N-acetyl-alpha-D-galactosaminyl]-L-threonyl-[protein] + UDP + H(+)</text>
        <dbReference type="Rhea" id="RHEA:56192"/>
        <dbReference type="Rhea" id="RHEA-COMP:11692"/>
        <dbReference type="Rhea" id="RHEA-COMP:14413"/>
        <dbReference type="ChEBI" id="CHEBI:15378"/>
        <dbReference type="ChEBI" id="CHEBI:57705"/>
        <dbReference type="ChEBI" id="CHEBI:58223"/>
        <dbReference type="ChEBI" id="CHEBI:87080"/>
        <dbReference type="ChEBI" id="CHEBI:139580"/>
        <dbReference type="EC" id="2.4.1.148"/>
    </reaction>
</comment>
<comment type="catalytic activity">
    <reaction evidence="17">
        <text>a beta-D-Gal-(1-&gt;4)-beta-D-GlcNAc-(1-&gt;3)-beta-D-Gal-(1-&gt;4)-beta-D-GlcNAc derivative + UDP-N-acetyl-alpha-D-glucosamine = a beta-D-Gal-(1-&gt;4)-beta-D-GlcNAc-(1-&gt;3)-[beta-D-GlcNAc-(1-&gt;6)]-beta-D-Gal-(1-&gt;4)-N-acetyl-beta-D-GlcNAc derivative + UDP + H(+)</text>
        <dbReference type="Rhea" id="RHEA:54820"/>
        <dbReference type="ChEBI" id="CHEBI:15378"/>
        <dbReference type="ChEBI" id="CHEBI:57705"/>
        <dbReference type="ChEBI" id="CHEBI:58223"/>
        <dbReference type="ChEBI" id="CHEBI:138371"/>
        <dbReference type="ChEBI" id="CHEBI:138372"/>
        <dbReference type="EC" id="2.4.1.150"/>
    </reaction>
</comment>
<evidence type="ECO:0000256" key="8">
    <source>
        <dbReference type="ARBA" id="ARBA00023136"/>
    </source>
</evidence>
<evidence type="ECO:0000256" key="12">
    <source>
        <dbReference type="ARBA" id="ARBA00038907"/>
    </source>
</evidence>
<evidence type="ECO:0000313" key="23">
    <source>
        <dbReference type="EMBL" id="DBA19597.1"/>
    </source>
</evidence>
<gene>
    <name evidence="23" type="ORF">GDO54_015402</name>
</gene>
<keyword evidence="4" id="KW-0808">Transferase</keyword>
<keyword evidence="5" id="KW-0812">Transmembrane</keyword>
<evidence type="ECO:0000256" key="19">
    <source>
        <dbReference type="ARBA" id="ARBA00049870"/>
    </source>
</evidence>
<keyword evidence="9" id="KW-1015">Disulfide bond</keyword>
<evidence type="ECO:0000256" key="6">
    <source>
        <dbReference type="ARBA" id="ARBA00022968"/>
    </source>
</evidence>
<organism evidence="23 24">
    <name type="scientific">Pyxicephalus adspersus</name>
    <name type="common">African bullfrog</name>
    <dbReference type="NCBI Taxonomy" id="30357"/>
    <lineage>
        <taxon>Eukaryota</taxon>
        <taxon>Metazoa</taxon>
        <taxon>Chordata</taxon>
        <taxon>Craniata</taxon>
        <taxon>Vertebrata</taxon>
        <taxon>Euteleostomi</taxon>
        <taxon>Amphibia</taxon>
        <taxon>Batrachia</taxon>
        <taxon>Anura</taxon>
        <taxon>Neobatrachia</taxon>
        <taxon>Ranoidea</taxon>
        <taxon>Pyxicephalidae</taxon>
        <taxon>Pyxicephalinae</taxon>
        <taxon>Pyxicephalus</taxon>
    </lineage>
</organism>
<evidence type="ECO:0000256" key="15">
    <source>
        <dbReference type="ARBA" id="ARBA00039292"/>
    </source>
</evidence>
<evidence type="ECO:0000313" key="24">
    <source>
        <dbReference type="Proteomes" id="UP001181693"/>
    </source>
</evidence>
<dbReference type="GO" id="GO:0003829">
    <property type="term" value="F:beta-1,3-galactosyl-O-glycosyl-glycoprotein beta-1,6-N-acetylglucosaminyltransferase activity"/>
    <property type="evidence" value="ECO:0007669"/>
    <property type="project" value="UniProtKB-EC"/>
</dbReference>
<comment type="caution">
    <text evidence="23">The sequence shown here is derived from an EMBL/GenBank/DDBJ whole genome shotgun (WGS) entry which is preliminary data.</text>
</comment>
<comment type="pathway">
    <text evidence="2">Protein modification; protein glycosylation.</text>
</comment>
<name>A0AAV3A8R0_PYXAD</name>
<dbReference type="EC" id="2.4.1.102" evidence="14"/>
<dbReference type="PANTHER" id="PTHR19297">
    <property type="entry name" value="GLYCOSYLTRANSFERASE 14 FAMILY MEMBER"/>
    <property type="match status" value="1"/>
</dbReference>
<dbReference type="AlphaFoldDB" id="A0AAV3A8R0"/>
<comment type="catalytic activity">
    <reaction evidence="21">
        <text>a 3-O-[beta-D-galactosyl-(1-&gt;3)-N-acetyl-alpha-D-galactosaminyl]-L-seryl-[protein] + UDP-N-acetyl-alpha-D-glucosamine = 3-O-{beta-D-galactosyl-(1-&gt;3)-[N-acetyl-beta-D-glucosaminyl-(1-&gt;6)]-N-acetyl-alpha-D-galactosaminyl}-L-seryl-[protein] + UDP + H(+)</text>
        <dbReference type="Rhea" id="RHEA:56212"/>
        <dbReference type="Rhea" id="RHEA-COMP:13922"/>
        <dbReference type="Rhea" id="RHEA-COMP:14419"/>
        <dbReference type="ChEBI" id="CHEBI:15378"/>
        <dbReference type="ChEBI" id="CHEBI:57705"/>
        <dbReference type="ChEBI" id="CHEBI:58223"/>
        <dbReference type="ChEBI" id="CHEBI:137949"/>
        <dbReference type="ChEBI" id="CHEBI:139605"/>
        <dbReference type="EC" id="2.4.1.102"/>
    </reaction>
</comment>
<comment type="function">
    <text evidence="22">Glycosyltransferase that can synthesize all known mucin beta 6 N-acetylglucosaminides. Mediates core 2 and core 4 O-glycan branching, 2 important steps in mucin-type biosynthesis. Also has I-branching enzyme activity by converting linear into branched poly-N-acetyllactosaminoglycans, leading to introduce the blood group I antigen during embryonic development.</text>
</comment>
<comment type="similarity">
    <text evidence="11">Belongs to the glycosyltransferase 14 family.</text>
</comment>
<evidence type="ECO:0000256" key="18">
    <source>
        <dbReference type="ARBA" id="ARBA00048927"/>
    </source>
</evidence>
<keyword evidence="10" id="KW-0325">Glycoprotein</keyword>
<dbReference type="GO" id="GO:0047225">
    <property type="term" value="F:acetylgalactosaminyl-O-glycosyl-glycoprotein beta-1,6-N-acetylglucosaminyltransferase activity"/>
    <property type="evidence" value="ECO:0007669"/>
    <property type="project" value="UniProtKB-EC"/>
</dbReference>
<sequence>MDCDLETVHDEVSSMNVKCKKRLYASLELIPSKKINCSGIIGGDGIAINQAVRDRLLVANMHIPFTEDQYINLTSDCTQFKKNRKFITFSLSQEEKAFPIAYSMVIHEKIEMFERLLRAIYVPHNIYCVHVDRKSSEKFKEAVKAITSCFHNVFVASKLEKVVYASWSRVQADLNCMEDLLRSNIQWKYLLNTCGTDFPLKTNSEIVKVLQFLNGQNSMESEQTPPHKKRRWLFKYEVDHYISKTDIKKEPPPDNITMFSGNAYNVMAKGFVRALFNDPRVRRLIEWEKDTYSPDEHLWATLHRMQGVPGSVPKNKKYDTSDLQAVARLVKWDGPGDISEGAAYERCNGIYRRGICVYGIGDLPWMLQQHHLIANKFDSLVDNNAIQCLEQYLRHKTLYGTDL</sequence>
<evidence type="ECO:0000256" key="7">
    <source>
        <dbReference type="ARBA" id="ARBA00022989"/>
    </source>
</evidence>
<keyword evidence="3" id="KW-0328">Glycosyltransferase</keyword>
<evidence type="ECO:0000256" key="20">
    <source>
        <dbReference type="ARBA" id="ARBA00049876"/>
    </source>
</evidence>
<evidence type="ECO:0000256" key="17">
    <source>
        <dbReference type="ARBA" id="ARBA00047621"/>
    </source>
</evidence>
<keyword evidence="6" id="KW-0735">Signal-anchor</keyword>
<comment type="catalytic activity">
    <reaction evidence="18">
        <text>3-O-[N-acetyl-beta-D-glucosaminyl-(1-&gt;3)-N-acetyl-alpha-D-galactosaminyl]-L-seryl-[protein] + UDP-N-acetyl-alpha-D-glucosamine = 3-O-[N-acetyl-beta-D-glucosaminyl-(1-&gt;3)-[N-acetyl-beta-D-glucosaminyl-(1-&gt;6)]-N-acetyl-alpha-D-galactosaminyl]-L-seryl-[protein] + UDP + H(+)</text>
        <dbReference type="Rhea" id="RHEA:56188"/>
        <dbReference type="Rhea" id="RHEA-COMP:11691"/>
        <dbReference type="Rhea" id="RHEA-COMP:14412"/>
        <dbReference type="ChEBI" id="CHEBI:15378"/>
        <dbReference type="ChEBI" id="CHEBI:57705"/>
        <dbReference type="ChEBI" id="CHEBI:58223"/>
        <dbReference type="ChEBI" id="CHEBI:87079"/>
        <dbReference type="ChEBI" id="CHEBI:139581"/>
        <dbReference type="EC" id="2.4.1.148"/>
    </reaction>
</comment>
<evidence type="ECO:0000256" key="9">
    <source>
        <dbReference type="ARBA" id="ARBA00023157"/>
    </source>
</evidence>
<dbReference type="InterPro" id="IPR003406">
    <property type="entry name" value="Glyco_trans_14"/>
</dbReference>
<dbReference type="GO" id="GO:0000139">
    <property type="term" value="C:Golgi membrane"/>
    <property type="evidence" value="ECO:0007669"/>
    <property type="project" value="UniProtKB-SubCell"/>
</dbReference>
<evidence type="ECO:0000256" key="11">
    <source>
        <dbReference type="ARBA" id="ARBA00038150"/>
    </source>
</evidence>
<dbReference type="EC" id="2.4.1.150" evidence="12"/>
<evidence type="ECO:0000256" key="13">
    <source>
        <dbReference type="ARBA" id="ARBA00038912"/>
    </source>
</evidence>
<comment type="catalytic activity">
    <reaction evidence="19">
        <text>a 3-O-[beta-D-galactosyl-(1-&gt;3)-N-acetyl-alpha-D-galactosaminyl]-L-threonyl-[protein] + UDP-N-acetyl-alpha-D-glucosamine = a 3-O-{beta-D-galactosyl-(1-&gt;3)-[N-acetyl-beta-D-glucosaminyl-(1-&gt;6)]-N-acetyl-alpha-D-galactosaminyl}-L-threonyl-[protein] + UDP + H(+)</text>
        <dbReference type="Rhea" id="RHEA:56216"/>
        <dbReference type="Rhea" id="RHEA-COMP:13923"/>
        <dbReference type="Rhea" id="RHEA-COMP:14420"/>
        <dbReference type="ChEBI" id="CHEBI:15378"/>
        <dbReference type="ChEBI" id="CHEBI:57705"/>
        <dbReference type="ChEBI" id="CHEBI:58223"/>
        <dbReference type="ChEBI" id="CHEBI:137950"/>
        <dbReference type="ChEBI" id="CHEBI:139607"/>
        <dbReference type="EC" id="2.4.1.102"/>
    </reaction>
</comment>
<keyword evidence="8" id="KW-0472">Membrane</keyword>
<protein>
    <recommendedName>
        <fullName evidence="15">Beta-1,3-galactosyl-O-glycosyl-glycoprotein beta-1,6-N-acetylglucosaminyltransferase 3</fullName>
        <ecNumber evidence="14">2.4.1.102</ecNumber>
        <ecNumber evidence="13">2.4.1.148</ecNumber>
        <ecNumber evidence="12">2.4.1.150</ecNumber>
    </recommendedName>
    <alternativeName>
        <fullName evidence="16">C2GnT-mucin type</fullName>
    </alternativeName>
</protein>
<keyword evidence="7" id="KW-1133">Transmembrane helix</keyword>
<dbReference type="GO" id="GO:0008109">
    <property type="term" value="F:N-acetyllactosaminide beta-1,6-N-acetylglucosaminyltransferase activity"/>
    <property type="evidence" value="ECO:0007669"/>
    <property type="project" value="UniProtKB-EC"/>
</dbReference>
<dbReference type="Pfam" id="PF02485">
    <property type="entry name" value="Branch"/>
    <property type="match status" value="1"/>
</dbReference>
<dbReference type="EMBL" id="DYDO01000008">
    <property type="protein sequence ID" value="DBA19597.1"/>
    <property type="molecule type" value="Genomic_DNA"/>
</dbReference>
<dbReference type="Proteomes" id="UP001181693">
    <property type="component" value="Unassembled WGS sequence"/>
</dbReference>
<dbReference type="PANTHER" id="PTHR19297:SF81">
    <property type="entry name" value="BETA-1,3-GALACTOSYL-O-GLYCOSYL-GLYCOPROTEIN BETA-1,6-N-ACETYLGLUCOSAMINYLTRANSFERASE 3"/>
    <property type="match status" value="1"/>
</dbReference>
<proteinExistence type="inferred from homology"/>
<evidence type="ECO:0000256" key="5">
    <source>
        <dbReference type="ARBA" id="ARBA00022692"/>
    </source>
</evidence>
<evidence type="ECO:0000256" key="4">
    <source>
        <dbReference type="ARBA" id="ARBA00022679"/>
    </source>
</evidence>
<accession>A0AAV3A8R0</accession>
<evidence type="ECO:0000256" key="2">
    <source>
        <dbReference type="ARBA" id="ARBA00004922"/>
    </source>
</evidence>